<accession>A0A0C1EI41</accession>
<proteinExistence type="predicted"/>
<dbReference type="Proteomes" id="UP000031307">
    <property type="component" value="Unassembled WGS sequence"/>
</dbReference>
<dbReference type="EMBL" id="JSAM01000123">
    <property type="protein sequence ID" value="KIA76304.1"/>
    <property type="molecule type" value="Genomic_DNA"/>
</dbReference>
<gene>
    <name evidence="1" type="ORF">DB43_AM00190</name>
</gene>
<name>A0A0C1EI41_9BACT</name>
<dbReference type="RefSeq" id="WP_013924251.1">
    <property type="nucleotide sequence ID" value="NZ_BAWW01000066.1"/>
</dbReference>
<comment type="caution">
    <text evidence="1">The sequence shown here is derived from an EMBL/GenBank/DDBJ whole genome shotgun (WGS) entry which is preliminary data.</text>
</comment>
<dbReference type="OMA" id="CEMHEIN"/>
<protein>
    <submittedName>
        <fullName evidence="1">Uncharacterized protein</fullName>
    </submittedName>
</protein>
<organism evidence="1 2">
    <name type="scientific">Parachlamydia acanthamoebae</name>
    <dbReference type="NCBI Taxonomy" id="83552"/>
    <lineage>
        <taxon>Bacteria</taxon>
        <taxon>Pseudomonadati</taxon>
        <taxon>Chlamydiota</taxon>
        <taxon>Chlamydiia</taxon>
        <taxon>Parachlamydiales</taxon>
        <taxon>Parachlamydiaceae</taxon>
        <taxon>Parachlamydia</taxon>
    </lineage>
</organism>
<reference evidence="1 2" key="1">
    <citation type="journal article" date="2014" name="Mol. Biol. Evol.">
        <title>Massive expansion of Ubiquitination-related gene families within the Chlamydiae.</title>
        <authorList>
            <person name="Domman D."/>
            <person name="Collingro A."/>
            <person name="Lagkouvardos I."/>
            <person name="Gehre L."/>
            <person name="Weinmaier T."/>
            <person name="Rattei T."/>
            <person name="Subtil A."/>
            <person name="Horn M."/>
        </authorList>
    </citation>
    <scope>NUCLEOTIDE SEQUENCE [LARGE SCALE GENOMIC DNA]</scope>
    <source>
        <strain evidence="1 2">OEW1</strain>
    </source>
</reference>
<evidence type="ECO:0000313" key="1">
    <source>
        <dbReference type="EMBL" id="KIA76304.1"/>
    </source>
</evidence>
<dbReference type="AlphaFoldDB" id="A0A0C1EI41"/>
<sequence>MWAKEYRDYPPDTTLKKYRVEPSQGIVGCEMHEINGWGNRIHIPLKKKRKGLISSVVNWLFSFGTKKENE</sequence>
<dbReference type="PATRIC" id="fig|83552.4.peg.2588"/>
<evidence type="ECO:0000313" key="2">
    <source>
        <dbReference type="Proteomes" id="UP000031307"/>
    </source>
</evidence>